<organism evidence="1 2">
    <name type="scientific">Porites lobata</name>
    <dbReference type="NCBI Taxonomy" id="104759"/>
    <lineage>
        <taxon>Eukaryota</taxon>
        <taxon>Metazoa</taxon>
        <taxon>Cnidaria</taxon>
        <taxon>Anthozoa</taxon>
        <taxon>Hexacorallia</taxon>
        <taxon>Scleractinia</taxon>
        <taxon>Fungiina</taxon>
        <taxon>Poritidae</taxon>
        <taxon>Porites</taxon>
    </lineage>
</organism>
<accession>A0ABN8SEF7</accession>
<keyword evidence="2" id="KW-1185">Reference proteome</keyword>
<evidence type="ECO:0000313" key="1">
    <source>
        <dbReference type="EMBL" id="CAH3188194.1"/>
    </source>
</evidence>
<gene>
    <name evidence="1" type="ORF">PLOB_00039174</name>
</gene>
<dbReference type="EMBL" id="CALNXK010000598">
    <property type="protein sequence ID" value="CAH3188194.1"/>
    <property type="molecule type" value="Genomic_DNA"/>
</dbReference>
<feature type="non-terminal residue" evidence="1">
    <location>
        <position position="1"/>
    </location>
</feature>
<comment type="caution">
    <text evidence="1">The sequence shown here is derived from an EMBL/GenBank/DDBJ whole genome shotgun (WGS) entry which is preliminary data.</text>
</comment>
<proteinExistence type="predicted"/>
<dbReference type="Proteomes" id="UP001159405">
    <property type="component" value="Unassembled WGS sequence"/>
</dbReference>
<evidence type="ECO:0000313" key="2">
    <source>
        <dbReference type="Proteomes" id="UP001159405"/>
    </source>
</evidence>
<name>A0ABN8SEF7_9CNID</name>
<reference evidence="1 2" key="1">
    <citation type="submission" date="2022-05" db="EMBL/GenBank/DDBJ databases">
        <authorList>
            <consortium name="Genoscope - CEA"/>
            <person name="William W."/>
        </authorList>
    </citation>
    <scope>NUCLEOTIDE SEQUENCE [LARGE SCALE GENOMIC DNA]</scope>
</reference>
<sequence>AITEASQLNFRKSRAVSLHDEQALTTSVAEQEQFLKDVVRTLQRELEQLASVLSVVNAPIQATVQVNFFLLCFI</sequence>
<protein>
    <submittedName>
        <fullName evidence="1">Uncharacterized protein</fullName>
    </submittedName>
</protein>